<dbReference type="GO" id="GO:0000177">
    <property type="term" value="C:cytoplasmic exosome (RNase complex)"/>
    <property type="evidence" value="ECO:0007669"/>
    <property type="project" value="TreeGrafter"/>
</dbReference>
<dbReference type="PANTHER" id="PTHR11097">
    <property type="entry name" value="EXOSOME COMPLEX EXONUCLEASE RIBOSOMAL RNA PROCESSING PROTEIN"/>
    <property type="match status" value="1"/>
</dbReference>
<comment type="similarity">
    <text evidence="3">Belongs to the RNase PH family.</text>
</comment>
<dbReference type="Proteomes" id="UP000198341">
    <property type="component" value="Chromosome 9"/>
</dbReference>
<dbReference type="SUPFAM" id="SSF54211">
    <property type="entry name" value="Ribosomal protein S5 domain 2-like"/>
    <property type="match status" value="1"/>
</dbReference>
<feature type="domain" description="Exoribonuclease phosphorolytic" evidence="9">
    <location>
        <begin position="313"/>
        <end position="365"/>
    </location>
</feature>
<dbReference type="Pfam" id="PF01138">
    <property type="entry name" value="RNase_PH"/>
    <property type="match status" value="1"/>
</dbReference>
<feature type="compositionally biased region" description="Acidic residues" evidence="7">
    <location>
        <begin position="289"/>
        <end position="306"/>
    </location>
</feature>
<dbReference type="GO" id="GO:0071035">
    <property type="term" value="P:nuclear polyadenylation-dependent rRNA catabolic process"/>
    <property type="evidence" value="ECO:0007669"/>
    <property type="project" value="TreeGrafter"/>
</dbReference>
<evidence type="ECO:0000256" key="6">
    <source>
        <dbReference type="ARBA" id="ARBA00042523"/>
    </source>
</evidence>
<dbReference type="GO" id="GO:0034476">
    <property type="term" value="P:U5 snRNA 3'-end processing"/>
    <property type="evidence" value="ECO:0007669"/>
    <property type="project" value="TreeGrafter"/>
</dbReference>
<evidence type="ECO:0000313" key="11">
    <source>
        <dbReference type="Proteomes" id="UP000198341"/>
    </source>
</evidence>
<gene>
    <name evidence="10" type="ORF">Bathy09g02590</name>
</gene>
<evidence type="ECO:0000259" key="9">
    <source>
        <dbReference type="Pfam" id="PF03725"/>
    </source>
</evidence>
<dbReference type="GO" id="GO:0034475">
    <property type="term" value="P:U4 snRNA 3'-end processing"/>
    <property type="evidence" value="ECO:0007669"/>
    <property type="project" value="TreeGrafter"/>
</dbReference>
<sequence length="394" mass="43325">MDPRAYATLFPRERFETFVSAPIPLRPPPADVRDDDEERQQQAGTASQSRPIGRARHFAFGFAGLARAADDDNDEGGASVLVHLMPPTRKRSKSASSSSLRKTTVLCASSFQRAFKNPRKPTEGFVEVRVDVASCSRAENTKNNADVVERAATIARVIRETVFPSRGQGGKGRGGLIDRSVLKGDGLEGDKCWKFIVECLVLDDDMGTMDACLAAVVACARKTRAPSILAGGDNAKGKGKKRQMLAVNRNFKPVCLTVGAFNLSTTENTDPGEKKKNIGDGSKKRKMNEEEEEDEKVGDEDEIEDYEPPKQIVIVDPTYEETKLCDALINVIVDENGNVLGLEKSHHGASEVDETVLAKAIAAAKLRHGEVWKRIEQFDEMEEEEEDDDEEEDE</sequence>
<keyword evidence="4" id="KW-0963">Cytoplasm</keyword>
<dbReference type="SUPFAM" id="SSF55666">
    <property type="entry name" value="Ribonuclease PH domain 2-like"/>
    <property type="match status" value="1"/>
</dbReference>
<keyword evidence="5" id="KW-0271">Exosome</keyword>
<name>K8FF78_9CHLO</name>
<dbReference type="InterPro" id="IPR020568">
    <property type="entry name" value="Ribosomal_Su5_D2-typ_SF"/>
</dbReference>
<keyword evidence="11" id="KW-1185">Reference proteome</keyword>
<dbReference type="GO" id="GO:0035925">
    <property type="term" value="F:mRNA 3'-UTR AU-rich region binding"/>
    <property type="evidence" value="ECO:0007669"/>
    <property type="project" value="TreeGrafter"/>
</dbReference>
<reference evidence="10 11" key="1">
    <citation type="submission" date="2011-10" db="EMBL/GenBank/DDBJ databases">
        <authorList>
            <person name="Genoscope - CEA"/>
        </authorList>
    </citation>
    <scope>NUCLEOTIDE SEQUENCE [LARGE SCALE GENOMIC DNA]</scope>
    <source>
        <strain evidence="10 11">RCC 1105</strain>
    </source>
</reference>
<dbReference type="RefSeq" id="XP_007511331.1">
    <property type="nucleotide sequence ID" value="XM_007511269.1"/>
</dbReference>
<dbReference type="InterPro" id="IPR001247">
    <property type="entry name" value="ExoRNase_PH_dom1"/>
</dbReference>
<evidence type="ECO:0000256" key="4">
    <source>
        <dbReference type="ARBA" id="ARBA00022490"/>
    </source>
</evidence>
<evidence type="ECO:0000256" key="3">
    <source>
        <dbReference type="ARBA" id="ARBA00006678"/>
    </source>
</evidence>
<evidence type="ECO:0000256" key="1">
    <source>
        <dbReference type="ARBA" id="ARBA00004496"/>
    </source>
</evidence>
<accession>K8FF78</accession>
<dbReference type="OrthoDB" id="45882at2759"/>
<proteinExistence type="inferred from homology"/>
<dbReference type="InterPro" id="IPR015847">
    <property type="entry name" value="ExoRNase_PH_dom2"/>
</dbReference>
<evidence type="ECO:0000256" key="5">
    <source>
        <dbReference type="ARBA" id="ARBA00022835"/>
    </source>
</evidence>
<dbReference type="GO" id="GO:0071038">
    <property type="term" value="P:TRAMP-dependent tRNA surveillance pathway"/>
    <property type="evidence" value="ECO:0007669"/>
    <property type="project" value="TreeGrafter"/>
</dbReference>
<evidence type="ECO:0000259" key="8">
    <source>
        <dbReference type="Pfam" id="PF01138"/>
    </source>
</evidence>
<dbReference type="KEGG" id="bpg:Bathy09g02590"/>
<dbReference type="GO" id="GO:0034473">
    <property type="term" value="P:U1 snRNA 3'-end processing"/>
    <property type="evidence" value="ECO:0007669"/>
    <property type="project" value="TreeGrafter"/>
</dbReference>
<dbReference type="EMBL" id="FO082270">
    <property type="protein sequence ID" value="CCO66891.1"/>
    <property type="molecule type" value="Genomic_DNA"/>
</dbReference>
<organism evidence="10 11">
    <name type="scientific">Bathycoccus prasinos</name>
    <dbReference type="NCBI Taxonomy" id="41875"/>
    <lineage>
        <taxon>Eukaryota</taxon>
        <taxon>Viridiplantae</taxon>
        <taxon>Chlorophyta</taxon>
        <taxon>Mamiellophyceae</taxon>
        <taxon>Mamiellales</taxon>
        <taxon>Bathycoccaceae</taxon>
        <taxon>Bathycoccus</taxon>
    </lineage>
</organism>
<dbReference type="GO" id="GO:0000176">
    <property type="term" value="C:nuclear exosome (RNase complex)"/>
    <property type="evidence" value="ECO:0007669"/>
    <property type="project" value="TreeGrafter"/>
</dbReference>
<evidence type="ECO:0000256" key="7">
    <source>
        <dbReference type="SAM" id="MobiDB-lite"/>
    </source>
</evidence>
<dbReference type="InterPro" id="IPR027408">
    <property type="entry name" value="PNPase/RNase_PH_dom_sf"/>
</dbReference>
<protein>
    <recommendedName>
        <fullName evidence="6">Ribosomal RNA-processing protein 42</fullName>
    </recommendedName>
</protein>
<evidence type="ECO:0000313" key="10">
    <source>
        <dbReference type="EMBL" id="CCO66891.1"/>
    </source>
</evidence>
<dbReference type="AlphaFoldDB" id="K8FF78"/>
<feature type="region of interest" description="Disordered" evidence="7">
    <location>
        <begin position="266"/>
        <end position="308"/>
    </location>
</feature>
<dbReference type="InterPro" id="IPR050590">
    <property type="entry name" value="Exosome_comp_Rrp42_subfam"/>
</dbReference>
<evidence type="ECO:0000256" key="2">
    <source>
        <dbReference type="ARBA" id="ARBA00004604"/>
    </source>
</evidence>
<dbReference type="GO" id="GO:0005730">
    <property type="term" value="C:nucleolus"/>
    <property type="evidence" value="ECO:0007669"/>
    <property type="project" value="UniProtKB-SubCell"/>
</dbReference>
<dbReference type="GO" id="GO:0016075">
    <property type="term" value="P:rRNA catabolic process"/>
    <property type="evidence" value="ECO:0007669"/>
    <property type="project" value="TreeGrafter"/>
</dbReference>
<dbReference type="GeneID" id="19013766"/>
<dbReference type="Pfam" id="PF03725">
    <property type="entry name" value="RNase_PH_C"/>
    <property type="match status" value="1"/>
</dbReference>
<dbReference type="PANTHER" id="PTHR11097:SF8">
    <property type="entry name" value="EXOSOME COMPLEX COMPONENT RRP42"/>
    <property type="match status" value="1"/>
</dbReference>
<dbReference type="InterPro" id="IPR036345">
    <property type="entry name" value="ExoRNase_PH_dom2_sf"/>
</dbReference>
<feature type="compositionally biased region" description="Basic and acidic residues" evidence="7">
    <location>
        <begin position="271"/>
        <end position="282"/>
    </location>
</feature>
<feature type="domain" description="Exoribonuclease phosphorolytic" evidence="8">
    <location>
        <begin position="93"/>
        <end position="218"/>
    </location>
</feature>
<dbReference type="GO" id="GO:0000467">
    <property type="term" value="P:exonucleolytic trimming to generate mature 3'-end of 5.8S rRNA from tricistronic rRNA transcript (SSU-rRNA, 5.8S rRNA, LSU-rRNA)"/>
    <property type="evidence" value="ECO:0007669"/>
    <property type="project" value="TreeGrafter"/>
</dbReference>
<dbReference type="Gene3D" id="3.30.230.70">
    <property type="entry name" value="GHMP Kinase, N-terminal domain"/>
    <property type="match status" value="1"/>
</dbReference>
<comment type="subcellular location">
    <subcellularLocation>
        <location evidence="1">Cytoplasm</location>
    </subcellularLocation>
    <subcellularLocation>
        <location evidence="2">Nucleus</location>
        <location evidence="2">Nucleolus</location>
    </subcellularLocation>
</comment>
<dbReference type="GO" id="GO:0071028">
    <property type="term" value="P:nuclear mRNA surveillance"/>
    <property type="evidence" value="ECO:0007669"/>
    <property type="project" value="TreeGrafter"/>
</dbReference>
<feature type="region of interest" description="Disordered" evidence="7">
    <location>
        <begin position="20"/>
        <end position="51"/>
    </location>
</feature>